<evidence type="ECO:0000256" key="3">
    <source>
        <dbReference type="ARBA" id="ARBA00022691"/>
    </source>
</evidence>
<keyword evidence="3" id="KW-0949">S-adenosyl-L-methionine</keyword>
<evidence type="ECO:0000256" key="1">
    <source>
        <dbReference type="ARBA" id="ARBA00001966"/>
    </source>
</evidence>
<evidence type="ECO:0000256" key="5">
    <source>
        <dbReference type="ARBA" id="ARBA00023004"/>
    </source>
</evidence>
<comment type="cofactor">
    <cofactor evidence="1">
        <name>[4Fe-4S] cluster</name>
        <dbReference type="ChEBI" id="CHEBI:49883"/>
    </cofactor>
</comment>
<dbReference type="InterPro" id="IPR013785">
    <property type="entry name" value="Aldolase_TIM"/>
</dbReference>
<proteinExistence type="predicted"/>
<dbReference type="InterPro" id="IPR007197">
    <property type="entry name" value="rSAM"/>
</dbReference>
<gene>
    <name evidence="8" type="ORF">HMPREF7215_1885</name>
</gene>
<feature type="domain" description="Radical SAM core" evidence="7">
    <location>
        <begin position="1"/>
        <end position="215"/>
    </location>
</feature>
<dbReference type="InterPro" id="IPR050377">
    <property type="entry name" value="Radical_SAM_PqqE_MftC-like"/>
</dbReference>
<keyword evidence="2" id="KW-0004">4Fe-4S</keyword>
<evidence type="ECO:0000313" key="8">
    <source>
        <dbReference type="EMBL" id="EFB90554.1"/>
    </source>
</evidence>
<protein>
    <submittedName>
        <fullName evidence="8">Radical SAM domain protein</fullName>
    </submittedName>
</protein>
<keyword evidence="9" id="KW-1185">Reference proteome</keyword>
<dbReference type="Proteomes" id="UP000006462">
    <property type="component" value="Unassembled WGS sequence"/>
</dbReference>
<dbReference type="SFLD" id="SFLDG01067">
    <property type="entry name" value="SPASM/twitch_domain_containing"/>
    <property type="match status" value="1"/>
</dbReference>
<dbReference type="PROSITE" id="PS51918">
    <property type="entry name" value="RADICAL_SAM"/>
    <property type="match status" value="1"/>
</dbReference>
<accession>A0ABM9ZUJ3</accession>
<dbReference type="Pfam" id="PF13186">
    <property type="entry name" value="SPASM"/>
    <property type="match status" value="1"/>
</dbReference>
<keyword evidence="5" id="KW-0408">Iron</keyword>
<dbReference type="NCBIfam" id="TIGR04085">
    <property type="entry name" value="rSAM_more_4Fe4S"/>
    <property type="match status" value="1"/>
</dbReference>
<evidence type="ECO:0000256" key="6">
    <source>
        <dbReference type="ARBA" id="ARBA00023014"/>
    </source>
</evidence>
<sequence>MKHYFSFQWHITDDCDQRCKHCYIYSGGAKRCVNSMSWAQMEDVLANCHDFCSVYRRRPYFYITGGDPILHPDFWRLLKKLRKMDAPFVILGNPFHLDDTVCARLKELGCEQYQLSLDGLRETHDWFRRPGSFDCTLEKISALKKAGISASVMTTVSGANIAEIPAVIDIVVEHGVDVFSFSRYCPTGGEADARIEPMQYRALLDRCHKKFAAYEAASSATHFYRKDHLWTLYEYEEGLFKIPGEAQSGMIYGGCGCGSGHLSILPTGDLYACRRFPSRVGNALTDRMADVWLCEMERYRDFMKFKKCVGCELMPWCRGCPAVACGTSGGFYDADPQCWKEIER</sequence>
<dbReference type="CDD" id="cd01335">
    <property type="entry name" value="Radical_SAM"/>
    <property type="match status" value="1"/>
</dbReference>
<name>A0ABM9ZUJ3_9BACT</name>
<evidence type="ECO:0000256" key="4">
    <source>
        <dbReference type="ARBA" id="ARBA00022723"/>
    </source>
</evidence>
<organism evidence="8 9">
    <name type="scientific">Pyramidobacter piscolens W5455</name>
    <dbReference type="NCBI Taxonomy" id="352165"/>
    <lineage>
        <taxon>Bacteria</taxon>
        <taxon>Thermotogati</taxon>
        <taxon>Synergistota</taxon>
        <taxon>Synergistia</taxon>
        <taxon>Synergistales</taxon>
        <taxon>Dethiosulfovibrionaceae</taxon>
        <taxon>Pyramidobacter</taxon>
    </lineage>
</organism>
<dbReference type="PIRSF" id="PIRSF037420">
    <property type="entry name" value="PQQ_syn_pqqE"/>
    <property type="match status" value="1"/>
</dbReference>
<dbReference type="InterPro" id="IPR027583">
    <property type="entry name" value="rSAM_ACGX"/>
</dbReference>
<dbReference type="NCBIfam" id="TIGR04340">
    <property type="entry name" value="rSAM_ACGX"/>
    <property type="match status" value="1"/>
</dbReference>
<evidence type="ECO:0000259" key="7">
    <source>
        <dbReference type="PROSITE" id="PS51918"/>
    </source>
</evidence>
<dbReference type="Pfam" id="PF04055">
    <property type="entry name" value="Radical_SAM"/>
    <property type="match status" value="1"/>
</dbReference>
<dbReference type="SFLD" id="SFLDG01386">
    <property type="entry name" value="main_SPASM_domain-containing"/>
    <property type="match status" value="1"/>
</dbReference>
<keyword evidence="4" id="KW-0479">Metal-binding</keyword>
<keyword evidence="6" id="KW-0411">Iron-sulfur</keyword>
<reference evidence="8 9" key="1">
    <citation type="submission" date="2009-12" db="EMBL/GenBank/DDBJ databases">
        <authorList>
            <person name="Shrivastava S."/>
            <person name="Madupu R."/>
            <person name="Durkin A.S."/>
            <person name="Torralba M."/>
            <person name="Methe B."/>
            <person name="Sutton G.G."/>
            <person name="Strausberg R.L."/>
            <person name="Nelson K.E."/>
        </authorList>
    </citation>
    <scope>NUCLEOTIDE SEQUENCE [LARGE SCALE GENOMIC DNA]</scope>
    <source>
        <strain evidence="8 9">W5455</strain>
    </source>
</reference>
<dbReference type="EMBL" id="ADFP01000075">
    <property type="protein sequence ID" value="EFB90554.1"/>
    <property type="molecule type" value="Genomic_DNA"/>
</dbReference>
<dbReference type="PANTHER" id="PTHR11228:SF7">
    <property type="entry name" value="PQQA PEPTIDE CYCLASE"/>
    <property type="match status" value="1"/>
</dbReference>
<comment type="caution">
    <text evidence="8">The sequence shown here is derived from an EMBL/GenBank/DDBJ whole genome shotgun (WGS) entry which is preliminary data.</text>
</comment>
<dbReference type="PANTHER" id="PTHR11228">
    <property type="entry name" value="RADICAL SAM DOMAIN PROTEIN"/>
    <property type="match status" value="1"/>
</dbReference>
<dbReference type="SMART" id="SM00729">
    <property type="entry name" value="Elp3"/>
    <property type="match status" value="1"/>
</dbReference>
<dbReference type="SFLD" id="SFLDS00029">
    <property type="entry name" value="Radical_SAM"/>
    <property type="match status" value="1"/>
</dbReference>
<dbReference type="Gene3D" id="3.20.20.70">
    <property type="entry name" value="Aldolase class I"/>
    <property type="match status" value="1"/>
</dbReference>
<dbReference type="SUPFAM" id="SSF102114">
    <property type="entry name" value="Radical SAM enzymes"/>
    <property type="match status" value="1"/>
</dbReference>
<dbReference type="InterPro" id="IPR058240">
    <property type="entry name" value="rSAM_sf"/>
</dbReference>
<dbReference type="RefSeq" id="WP_009165030.1">
    <property type="nucleotide sequence ID" value="NZ_ADFP01000075.1"/>
</dbReference>
<evidence type="ECO:0000313" key="9">
    <source>
        <dbReference type="Proteomes" id="UP000006462"/>
    </source>
</evidence>
<dbReference type="InterPro" id="IPR017200">
    <property type="entry name" value="PqqE-like"/>
</dbReference>
<evidence type="ECO:0000256" key="2">
    <source>
        <dbReference type="ARBA" id="ARBA00022485"/>
    </source>
</evidence>
<dbReference type="InterPro" id="IPR023885">
    <property type="entry name" value="4Fe4S-binding_SPASM_dom"/>
</dbReference>
<dbReference type="InterPro" id="IPR006638">
    <property type="entry name" value="Elp3/MiaA/NifB-like_rSAM"/>
</dbReference>